<dbReference type="NCBIfam" id="NF046077">
    <property type="entry name" value="LPS_M949_RS01915"/>
    <property type="match status" value="1"/>
</dbReference>
<gene>
    <name evidence="2" type="ordered locus">SGRA_2649</name>
</gene>
<name>H6L849_SAPGL</name>
<proteinExistence type="predicted"/>
<feature type="region of interest" description="Disordered" evidence="1">
    <location>
        <begin position="102"/>
        <end position="135"/>
    </location>
</feature>
<keyword evidence="3" id="KW-1185">Reference proteome</keyword>
<dbReference type="AlphaFoldDB" id="H6L849"/>
<dbReference type="Proteomes" id="UP000007519">
    <property type="component" value="Chromosome"/>
</dbReference>
<dbReference type="InterPro" id="IPR058148">
    <property type="entry name" value="M949_RS01915-like_dom"/>
</dbReference>
<protein>
    <submittedName>
        <fullName evidence="2">Uncharacterized protein</fullName>
    </submittedName>
</protein>
<dbReference type="STRING" id="984262.SGRA_2649"/>
<reference evidence="2 3" key="1">
    <citation type="journal article" date="2012" name="Stand. Genomic Sci.">
        <title>Complete genome sequencing and analysis of Saprospira grandis str. Lewin, a predatory marine bacterium.</title>
        <authorList>
            <person name="Saw J.H."/>
            <person name="Yuryev A."/>
            <person name="Kanbe M."/>
            <person name="Hou S."/>
            <person name="Young A.G."/>
            <person name="Aizawa S."/>
            <person name="Alam M."/>
        </authorList>
    </citation>
    <scope>NUCLEOTIDE SEQUENCE [LARGE SCALE GENOMIC DNA]</scope>
    <source>
        <strain evidence="2 3">Lewin</strain>
    </source>
</reference>
<evidence type="ECO:0000313" key="3">
    <source>
        <dbReference type="Proteomes" id="UP000007519"/>
    </source>
</evidence>
<sequence length="319" mass="35913">MDLGLLLYLLEVKLFYFGAAPSACGLRVGPLRSSQVCSALQRLRRFGLPPSAALLQPLSQSGRLCAYLRYLSPLITIENMRKLFIPLALAFLLMGSACQNQSAPQTDEQTAQKETPKEEAQKETEEEPMSEEEAFAEAASGPFEITMTAVPAKKLPFDGRMVHGPDLEEATEVKDIKGTYYLLRNQYFSEGRHYMSLGYYFWDGKEAKRQNIKHYDMENCNFDLVSKFPNAGFQIADEDKDGEAEIYCFSQLDCVSDVSPTNLDLHVFEGQNYYQLAGNNKVEGLGGEFKPSDNFKAEEKIFNYASDIFNSFSDKVKAY</sequence>
<dbReference type="eggNOG" id="ENOG5032DKZ">
    <property type="taxonomic scope" value="Bacteria"/>
</dbReference>
<dbReference type="EMBL" id="CP002831">
    <property type="protein sequence ID" value="AFC25377.1"/>
    <property type="molecule type" value="Genomic_DNA"/>
</dbReference>
<feature type="compositionally biased region" description="Acidic residues" evidence="1">
    <location>
        <begin position="124"/>
        <end position="135"/>
    </location>
</feature>
<organism evidence="2 3">
    <name type="scientific">Saprospira grandis (strain Lewin)</name>
    <dbReference type="NCBI Taxonomy" id="984262"/>
    <lineage>
        <taxon>Bacteria</taxon>
        <taxon>Pseudomonadati</taxon>
        <taxon>Bacteroidota</taxon>
        <taxon>Saprospiria</taxon>
        <taxon>Saprospirales</taxon>
        <taxon>Saprospiraceae</taxon>
        <taxon>Saprospira</taxon>
    </lineage>
</organism>
<dbReference type="KEGG" id="sgn:SGRA_2649"/>
<evidence type="ECO:0000313" key="2">
    <source>
        <dbReference type="EMBL" id="AFC25377.1"/>
    </source>
</evidence>
<accession>H6L849</accession>
<evidence type="ECO:0000256" key="1">
    <source>
        <dbReference type="SAM" id="MobiDB-lite"/>
    </source>
</evidence>
<dbReference type="HOGENOM" id="CLU_075557_0_0_10"/>
<feature type="compositionally biased region" description="Basic and acidic residues" evidence="1">
    <location>
        <begin position="110"/>
        <end position="123"/>
    </location>
</feature>